<dbReference type="CDD" id="cd03257">
    <property type="entry name" value="ABC_NikE_OppD_transporters"/>
    <property type="match status" value="1"/>
</dbReference>
<dbReference type="PANTHER" id="PTHR43297">
    <property type="entry name" value="OLIGOPEPTIDE TRANSPORT ATP-BINDING PROTEIN APPD"/>
    <property type="match status" value="1"/>
</dbReference>
<dbReference type="GO" id="GO:0015833">
    <property type="term" value="P:peptide transport"/>
    <property type="evidence" value="ECO:0007669"/>
    <property type="project" value="InterPro"/>
</dbReference>
<keyword evidence="7" id="KW-0547">Nucleotide-binding</keyword>
<keyword evidence="15" id="KW-1185">Reference proteome</keyword>
<dbReference type="SUPFAM" id="SSF161098">
    <property type="entry name" value="MetI-like"/>
    <property type="match status" value="1"/>
</dbReference>
<evidence type="ECO:0000256" key="4">
    <source>
        <dbReference type="ARBA" id="ARBA00022448"/>
    </source>
</evidence>
<dbReference type="InterPro" id="IPR000515">
    <property type="entry name" value="MetI-like"/>
</dbReference>
<dbReference type="InterPro" id="IPR003593">
    <property type="entry name" value="AAA+_ATPase"/>
</dbReference>
<protein>
    <submittedName>
        <fullName evidence="14">ABC transporter permease subunit</fullName>
    </submittedName>
</protein>
<feature type="transmembrane region" description="Helical" evidence="11">
    <location>
        <begin position="206"/>
        <end position="227"/>
    </location>
</feature>
<keyword evidence="4 11" id="KW-0813">Transport</keyword>
<feature type="domain" description="ABC transporter" evidence="12">
    <location>
        <begin position="330"/>
        <end position="579"/>
    </location>
</feature>
<evidence type="ECO:0000313" key="15">
    <source>
        <dbReference type="Proteomes" id="UP000289411"/>
    </source>
</evidence>
<evidence type="ECO:0000256" key="1">
    <source>
        <dbReference type="ARBA" id="ARBA00004417"/>
    </source>
</evidence>
<sequence length="646" mass="67471">MSAPAASLTVTRSARRFALPPALTRLLHNRTATAGALLLAAVALVALLAPVLPLQPPDASHLALRLKPVLTPGHLLGTDQLGRDILSRLLWGTRLSLAVGVFAALMSSLLGSTIGLAAAYRGGLVDAALMRGIDTLMAFPYLLLALAIVAALGPGLFNAMMAIIVVNVPFFARGVRGAALSVVRADFMAAARLCGLSDLRIVFGELLPNVMPGIVIGVSTTVGWMILETAGLSFLGLGAQPPQADLGGMLGEGRNLLQVAPHVATIPGLVILLLAIAINLLGDGLRDALDPKLKAGGTARSRARTDAASGEERRRGLPAPLALARLPLALRGLRTEFRVGRSVYAAVGGVDIAVARGEAVGIVGESGSGKTVTALSVLGLVASPPGRIVGGEILHHGEDLAEVPLRRLQDVRGGRIACVFQDPGTSLNPLIPVGEQVAEVVRRHAGLGRRAAMARAVSLLDAVMIPEPAETARRYPHEMSGGQRQRVGIAMALADDPEIIIADEPTTALDVTTQAKVLRLLNDLRRERGSALLFISHDFGVIASLCDRVHVMYGGRVVESGPVAEVLRHPRHPYTRRLLACVPALGSRTGRVAPIPGLPPSTDALPTGCAFAPRCDRALPACTSGDIALRPVGPDRHARCIRADDE</sequence>
<evidence type="ECO:0000256" key="8">
    <source>
        <dbReference type="ARBA" id="ARBA00022840"/>
    </source>
</evidence>
<keyword evidence="9 11" id="KW-1133">Transmembrane helix</keyword>
<keyword evidence="10 11" id="KW-0472">Membrane</keyword>
<dbReference type="GO" id="GO:0005886">
    <property type="term" value="C:plasma membrane"/>
    <property type="evidence" value="ECO:0007669"/>
    <property type="project" value="UniProtKB-SubCell"/>
</dbReference>
<dbReference type="PANTHER" id="PTHR43297:SF2">
    <property type="entry name" value="DIPEPTIDE TRANSPORT ATP-BINDING PROTEIN DPPD"/>
    <property type="match status" value="1"/>
</dbReference>
<dbReference type="InterPro" id="IPR050388">
    <property type="entry name" value="ABC_Ni/Peptide_Import"/>
</dbReference>
<dbReference type="NCBIfam" id="TIGR01727">
    <property type="entry name" value="oligo_HPY"/>
    <property type="match status" value="1"/>
</dbReference>
<evidence type="ECO:0000313" key="14">
    <source>
        <dbReference type="EMBL" id="RYB05224.1"/>
    </source>
</evidence>
<dbReference type="AlphaFoldDB" id="A0A4Q2REX0"/>
<dbReference type="InterPro" id="IPR017871">
    <property type="entry name" value="ABC_transporter-like_CS"/>
</dbReference>
<evidence type="ECO:0000256" key="7">
    <source>
        <dbReference type="ARBA" id="ARBA00022741"/>
    </source>
</evidence>
<dbReference type="SMART" id="SM00382">
    <property type="entry name" value="AAA"/>
    <property type="match status" value="1"/>
</dbReference>
<dbReference type="SUPFAM" id="SSF52540">
    <property type="entry name" value="P-loop containing nucleoside triphosphate hydrolases"/>
    <property type="match status" value="1"/>
</dbReference>
<keyword evidence="5" id="KW-1003">Cell membrane</keyword>
<dbReference type="InterPro" id="IPR013563">
    <property type="entry name" value="Oligopep_ABC_C"/>
</dbReference>
<keyword evidence="6 11" id="KW-0812">Transmembrane</keyword>
<feature type="domain" description="ABC transmembrane type-1" evidence="13">
    <location>
        <begin position="93"/>
        <end position="282"/>
    </location>
</feature>
<dbReference type="PROSITE" id="PS00211">
    <property type="entry name" value="ABC_TRANSPORTER_1"/>
    <property type="match status" value="1"/>
</dbReference>
<dbReference type="GO" id="GO:0016887">
    <property type="term" value="F:ATP hydrolysis activity"/>
    <property type="evidence" value="ECO:0007669"/>
    <property type="project" value="InterPro"/>
</dbReference>
<evidence type="ECO:0000256" key="9">
    <source>
        <dbReference type="ARBA" id="ARBA00022989"/>
    </source>
</evidence>
<dbReference type="InterPro" id="IPR027417">
    <property type="entry name" value="P-loop_NTPase"/>
</dbReference>
<organism evidence="14 15">
    <name type="scientific">Lichenibacterium ramalinae</name>
    <dbReference type="NCBI Taxonomy" id="2316527"/>
    <lineage>
        <taxon>Bacteria</taxon>
        <taxon>Pseudomonadati</taxon>
        <taxon>Pseudomonadota</taxon>
        <taxon>Alphaproteobacteria</taxon>
        <taxon>Hyphomicrobiales</taxon>
        <taxon>Lichenihabitantaceae</taxon>
        <taxon>Lichenibacterium</taxon>
    </lineage>
</organism>
<dbReference type="GO" id="GO:0055085">
    <property type="term" value="P:transmembrane transport"/>
    <property type="evidence" value="ECO:0007669"/>
    <property type="project" value="InterPro"/>
</dbReference>
<dbReference type="Proteomes" id="UP000289411">
    <property type="component" value="Unassembled WGS sequence"/>
</dbReference>
<comment type="similarity">
    <text evidence="3">Belongs to the ABC transporter superfamily.</text>
</comment>
<dbReference type="PROSITE" id="PS50928">
    <property type="entry name" value="ABC_TM1"/>
    <property type="match status" value="1"/>
</dbReference>
<accession>A0A4Q2REX0</accession>
<keyword evidence="8" id="KW-0067">ATP-binding</keyword>
<feature type="transmembrane region" description="Helical" evidence="11">
    <location>
        <begin position="32"/>
        <end position="52"/>
    </location>
</feature>
<evidence type="ECO:0000256" key="3">
    <source>
        <dbReference type="ARBA" id="ARBA00005417"/>
    </source>
</evidence>
<reference evidence="14 15" key="2">
    <citation type="submission" date="2019-02" db="EMBL/GenBank/DDBJ databases">
        <title>'Lichenibacterium ramalinii' gen. nov. sp. nov., 'Lichenibacterium minor' gen. nov. sp. nov.</title>
        <authorList>
            <person name="Pankratov T."/>
        </authorList>
    </citation>
    <scope>NUCLEOTIDE SEQUENCE [LARGE SCALE GENOMIC DNA]</scope>
    <source>
        <strain evidence="14 15">RmlP001</strain>
    </source>
</reference>
<dbReference type="Gene3D" id="3.40.50.300">
    <property type="entry name" value="P-loop containing nucleotide triphosphate hydrolases"/>
    <property type="match status" value="1"/>
</dbReference>
<dbReference type="EMBL" id="QYBC01000007">
    <property type="protein sequence ID" value="RYB05224.1"/>
    <property type="molecule type" value="Genomic_DNA"/>
</dbReference>
<proteinExistence type="inferred from homology"/>
<dbReference type="Gene3D" id="1.10.3720.10">
    <property type="entry name" value="MetI-like"/>
    <property type="match status" value="1"/>
</dbReference>
<dbReference type="OrthoDB" id="9815712at2"/>
<gene>
    <name evidence="14" type="ORF">D3272_09710</name>
</gene>
<dbReference type="FunFam" id="3.40.50.300:FF:000016">
    <property type="entry name" value="Oligopeptide ABC transporter ATP-binding component"/>
    <property type="match status" value="1"/>
</dbReference>
<dbReference type="Pfam" id="PF00528">
    <property type="entry name" value="BPD_transp_1"/>
    <property type="match status" value="1"/>
</dbReference>
<feature type="transmembrane region" description="Helical" evidence="11">
    <location>
        <begin position="259"/>
        <end position="282"/>
    </location>
</feature>
<dbReference type="GO" id="GO:0005524">
    <property type="term" value="F:ATP binding"/>
    <property type="evidence" value="ECO:0007669"/>
    <property type="project" value="UniProtKB-KW"/>
</dbReference>
<evidence type="ECO:0000256" key="5">
    <source>
        <dbReference type="ARBA" id="ARBA00022475"/>
    </source>
</evidence>
<comment type="caution">
    <text evidence="14">The sequence shown here is derived from an EMBL/GenBank/DDBJ whole genome shotgun (WGS) entry which is preliminary data.</text>
</comment>
<feature type="transmembrane region" description="Helical" evidence="11">
    <location>
        <begin position="140"/>
        <end position="166"/>
    </location>
</feature>
<evidence type="ECO:0000259" key="12">
    <source>
        <dbReference type="PROSITE" id="PS50893"/>
    </source>
</evidence>
<reference evidence="14 15" key="1">
    <citation type="submission" date="2018-09" db="EMBL/GenBank/DDBJ databases">
        <authorList>
            <person name="Grouzdev D.S."/>
            <person name="Krutkina M.S."/>
        </authorList>
    </citation>
    <scope>NUCLEOTIDE SEQUENCE [LARGE SCALE GENOMIC DNA]</scope>
    <source>
        <strain evidence="14 15">RmlP001</strain>
    </source>
</reference>
<dbReference type="Pfam" id="PF00005">
    <property type="entry name" value="ABC_tran"/>
    <property type="match status" value="1"/>
</dbReference>
<evidence type="ECO:0000256" key="6">
    <source>
        <dbReference type="ARBA" id="ARBA00022692"/>
    </source>
</evidence>
<dbReference type="PROSITE" id="PS50893">
    <property type="entry name" value="ABC_TRANSPORTER_2"/>
    <property type="match status" value="1"/>
</dbReference>
<name>A0A4Q2REX0_9HYPH</name>
<dbReference type="CDD" id="cd06261">
    <property type="entry name" value="TM_PBP2"/>
    <property type="match status" value="1"/>
</dbReference>
<dbReference type="Pfam" id="PF08352">
    <property type="entry name" value="oligo_HPY"/>
    <property type="match status" value="1"/>
</dbReference>
<dbReference type="RefSeq" id="WP_129218974.1">
    <property type="nucleotide sequence ID" value="NZ_QYBC01000007.1"/>
</dbReference>
<feature type="transmembrane region" description="Helical" evidence="11">
    <location>
        <begin position="95"/>
        <end position="120"/>
    </location>
</feature>
<comment type="similarity">
    <text evidence="11">Belongs to the binding-protein-dependent transport system permease family.</text>
</comment>
<evidence type="ECO:0000259" key="13">
    <source>
        <dbReference type="PROSITE" id="PS50928"/>
    </source>
</evidence>
<comment type="subcellular location">
    <subcellularLocation>
        <location evidence="1">Cell inner membrane</location>
        <topology evidence="1">Peripheral membrane protein</topology>
    </subcellularLocation>
    <subcellularLocation>
        <location evidence="2 11">Cell membrane</location>
        <topology evidence="2 11">Multi-pass membrane protein</topology>
    </subcellularLocation>
</comment>
<dbReference type="InterPro" id="IPR035906">
    <property type="entry name" value="MetI-like_sf"/>
</dbReference>
<evidence type="ECO:0000256" key="10">
    <source>
        <dbReference type="ARBA" id="ARBA00023136"/>
    </source>
</evidence>
<evidence type="ECO:0000256" key="2">
    <source>
        <dbReference type="ARBA" id="ARBA00004651"/>
    </source>
</evidence>
<dbReference type="InterPro" id="IPR003439">
    <property type="entry name" value="ABC_transporter-like_ATP-bd"/>
</dbReference>
<evidence type="ECO:0000256" key="11">
    <source>
        <dbReference type="RuleBase" id="RU363032"/>
    </source>
</evidence>